<evidence type="ECO:0000256" key="1">
    <source>
        <dbReference type="SAM" id="Phobius"/>
    </source>
</evidence>
<feature type="transmembrane region" description="Helical" evidence="1">
    <location>
        <begin position="97"/>
        <end position="130"/>
    </location>
</feature>
<dbReference type="Proteomes" id="UP000095282">
    <property type="component" value="Unplaced"/>
</dbReference>
<dbReference type="InterPro" id="IPR018817">
    <property type="entry name" value="7TM_GPCR_serpentine_rcpt_Srz"/>
</dbReference>
<name>A0A1I7TUR5_9PELO</name>
<dbReference type="AlphaFoldDB" id="A0A1I7TUR5"/>
<reference evidence="3" key="1">
    <citation type="submission" date="2016-11" db="UniProtKB">
        <authorList>
            <consortium name="WormBaseParasite"/>
        </authorList>
    </citation>
    <scope>IDENTIFICATION</scope>
</reference>
<protein>
    <submittedName>
        <fullName evidence="3">DUF996 domain-containing protein</fullName>
    </submittedName>
</protein>
<proteinExistence type="predicted"/>
<dbReference type="PANTHER" id="PTHR31720:SF12">
    <property type="entry name" value="SERPENTINE RECEPTOR, CLASS T-RELATED"/>
    <property type="match status" value="1"/>
</dbReference>
<dbReference type="WBParaSite" id="Csp11.Scaffold629.g11983.t1">
    <property type="protein sequence ID" value="Csp11.Scaffold629.g11983.t1"/>
    <property type="gene ID" value="Csp11.Scaffold629.g11983"/>
</dbReference>
<keyword evidence="1" id="KW-1133">Transmembrane helix</keyword>
<keyword evidence="2" id="KW-1185">Reference proteome</keyword>
<organism evidence="2 3">
    <name type="scientific">Caenorhabditis tropicalis</name>
    <dbReference type="NCBI Taxonomy" id="1561998"/>
    <lineage>
        <taxon>Eukaryota</taxon>
        <taxon>Metazoa</taxon>
        <taxon>Ecdysozoa</taxon>
        <taxon>Nematoda</taxon>
        <taxon>Chromadorea</taxon>
        <taxon>Rhabditida</taxon>
        <taxon>Rhabditina</taxon>
        <taxon>Rhabditomorpha</taxon>
        <taxon>Rhabditoidea</taxon>
        <taxon>Rhabditidae</taxon>
        <taxon>Peloderinae</taxon>
        <taxon>Caenorhabditis</taxon>
    </lineage>
</organism>
<evidence type="ECO:0000313" key="2">
    <source>
        <dbReference type="Proteomes" id="UP000095282"/>
    </source>
</evidence>
<dbReference type="PANTHER" id="PTHR31720">
    <property type="entry name" value="SERPENTINE RECEPTOR, CLASS Z-RELATED"/>
    <property type="match status" value="1"/>
</dbReference>
<feature type="transmembrane region" description="Helical" evidence="1">
    <location>
        <begin position="18"/>
        <end position="44"/>
    </location>
</feature>
<dbReference type="Pfam" id="PF10325">
    <property type="entry name" value="7TM_GPCR_Srz"/>
    <property type="match status" value="1"/>
</dbReference>
<feature type="transmembrane region" description="Helical" evidence="1">
    <location>
        <begin position="65"/>
        <end position="85"/>
    </location>
</feature>
<feature type="transmembrane region" description="Helical" evidence="1">
    <location>
        <begin position="150"/>
        <end position="173"/>
    </location>
</feature>
<accession>A0A1I7TUR5</accession>
<sequence length="185" mass="21152">MDDKIGGTTQILPDVPGILLVSASLGLLSVPFLLVFPFYLLIYLENREKDKKLPTYPIISHFFKTICFFYVVAPILCVTFLLGYLGNVSSIGSILSLMFSFTIAFLFIFVQVQHVLVCFLSIQRFLLYFLPDKENILEMGQKGMGRLIKILYPVVFLFNIITLVLYLCFLSIYEDDEVLGKIYMV</sequence>
<evidence type="ECO:0000313" key="3">
    <source>
        <dbReference type="WBParaSite" id="Csp11.Scaffold629.g11983.t1"/>
    </source>
</evidence>
<keyword evidence="1" id="KW-0812">Transmembrane</keyword>
<keyword evidence="1" id="KW-0472">Membrane</keyword>